<keyword evidence="1" id="KW-1133">Transmembrane helix</keyword>
<protein>
    <recommendedName>
        <fullName evidence="4">Cornichon protein</fullName>
    </recommendedName>
</protein>
<organism evidence="2 3">
    <name type="scientific">Tritrichomonas musculus</name>
    <dbReference type="NCBI Taxonomy" id="1915356"/>
    <lineage>
        <taxon>Eukaryota</taxon>
        <taxon>Metamonada</taxon>
        <taxon>Parabasalia</taxon>
        <taxon>Tritrichomonadida</taxon>
        <taxon>Tritrichomonadidae</taxon>
        <taxon>Tritrichomonas</taxon>
    </lineage>
</organism>
<name>A0ABR2JV33_9EUKA</name>
<evidence type="ECO:0000313" key="3">
    <source>
        <dbReference type="Proteomes" id="UP001470230"/>
    </source>
</evidence>
<evidence type="ECO:0000256" key="1">
    <source>
        <dbReference type="SAM" id="Phobius"/>
    </source>
</evidence>
<feature type="transmembrane region" description="Helical" evidence="1">
    <location>
        <begin position="99"/>
        <end position="120"/>
    </location>
</feature>
<reference evidence="2 3" key="1">
    <citation type="submission" date="2024-04" db="EMBL/GenBank/DDBJ databases">
        <title>Tritrichomonas musculus Genome.</title>
        <authorList>
            <person name="Alves-Ferreira E."/>
            <person name="Grigg M."/>
            <person name="Lorenzi H."/>
            <person name="Galac M."/>
        </authorList>
    </citation>
    <scope>NUCLEOTIDE SEQUENCE [LARGE SCALE GENOMIC DNA]</scope>
    <source>
        <strain evidence="2 3">EAF2021</strain>
    </source>
</reference>
<dbReference type="Proteomes" id="UP001470230">
    <property type="component" value="Unassembled WGS sequence"/>
</dbReference>
<proteinExistence type="predicted"/>
<comment type="caution">
    <text evidence="2">The sequence shown here is derived from an EMBL/GenBank/DDBJ whole genome shotgun (WGS) entry which is preliminary data.</text>
</comment>
<evidence type="ECO:0008006" key="4">
    <source>
        <dbReference type="Google" id="ProtNLM"/>
    </source>
</evidence>
<keyword evidence="1" id="KW-0812">Transmembrane</keyword>
<evidence type="ECO:0000313" key="2">
    <source>
        <dbReference type="EMBL" id="KAK8882306.1"/>
    </source>
</evidence>
<dbReference type="Pfam" id="PF03311">
    <property type="entry name" value="Cornichon"/>
    <property type="match status" value="1"/>
</dbReference>
<dbReference type="EMBL" id="JAPFFF010000009">
    <property type="protein sequence ID" value="KAK8882306.1"/>
    <property type="molecule type" value="Genomic_DNA"/>
</dbReference>
<gene>
    <name evidence="2" type="ORF">M9Y10_044948</name>
</gene>
<accession>A0ABR2JV33</accession>
<feature type="transmembrane region" description="Helical" evidence="1">
    <location>
        <begin position="54"/>
        <end position="70"/>
    </location>
</feature>
<keyword evidence="3" id="KW-1185">Reference proteome</keyword>
<sequence>MSYHFSILQRLVNFQLDQTSPIDLCIDLEKNVLPITVSNCAVIFLSLFMFKSDWPIFFAYLFMLLYTFHLKERAKSKKSQIFDPVTIVRDIDSIKIRHVIALSVSLFLAIFGLIKIILILT</sequence>
<dbReference type="InterPro" id="IPR003377">
    <property type="entry name" value="Cornichon"/>
</dbReference>
<keyword evidence="1" id="KW-0472">Membrane</keyword>